<accession>T1JRT8</accession>
<proteinExistence type="predicted"/>
<evidence type="ECO:0000313" key="3">
    <source>
        <dbReference type="Proteomes" id="UP000015104"/>
    </source>
</evidence>
<dbReference type="KEGG" id="tut:107366256"/>
<dbReference type="Proteomes" id="UP000015104">
    <property type="component" value="Unassembled WGS sequence"/>
</dbReference>
<dbReference type="Gene3D" id="1.20.1280.50">
    <property type="match status" value="1"/>
</dbReference>
<dbReference type="SUPFAM" id="SSF52047">
    <property type="entry name" value="RNI-like"/>
    <property type="match status" value="1"/>
</dbReference>
<dbReference type="Gene3D" id="3.80.10.10">
    <property type="entry name" value="Ribonuclease Inhibitor"/>
    <property type="match status" value="1"/>
</dbReference>
<organism evidence="2 3">
    <name type="scientific">Tetranychus urticae</name>
    <name type="common">Two-spotted spider mite</name>
    <dbReference type="NCBI Taxonomy" id="32264"/>
    <lineage>
        <taxon>Eukaryota</taxon>
        <taxon>Metazoa</taxon>
        <taxon>Ecdysozoa</taxon>
        <taxon>Arthropoda</taxon>
        <taxon>Chelicerata</taxon>
        <taxon>Arachnida</taxon>
        <taxon>Acari</taxon>
        <taxon>Acariformes</taxon>
        <taxon>Trombidiformes</taxon>
        <taxon>Prostigmata</taxon>
        <taxon>Eleutherengona</taxon>
        <taxon>Raphignathae</taxon>
        <taxon>Tetranychoidea</taxon>
        <taxon>Tetranychidae</taxon>
        <taxon>Tetranychus</taxon>
    </lineage>
</organism>
<evidence type="ECO:0000313" key="2">
    <source>
        <dbReference type="EnsemblMetazoa" id="tetur01g08100.1"/>
    </source>
</evidence>
<dbReference type="SUPFAM" id="SSF81383">
    <property type="entry name" value="F-box domain"/>
    <property type="match status" value="1"/>
</dbReference>
<name>T1JRT8_TETUR</name>
<protein>
    <recommendedName>
        <fullName evidence="1">F-box domain-containing protein</fullName>
    </recommendedName>
</protein>
<dbReference type="HOGENOM" id="CLU_029073_1_0_1"/>
<dbReference type="InterPro" id="IPR001810">
    <property type="entry name" value="F-box_dom"/>
</dbReference>
<dbReference type="AlphaFoldDB" id="T1JRT8"/>
<keyword evidence="3" id="KW-1185">Reference proteome</keyword>
<reference evidence="3" key="1">
    <citation type="submission" date="2011-08" db="EMBL/GenBank/DDBJ databases">
        <authorList>
            <person name="Rombauts S."/>
        </authorList>
    </citation>
    <scope>NUCLEOTIDE SEQUENCE</scope>
    <source>
        <strain evidence="3">London</strain>
    </source>
</reference>
<dbReference type="EMBL" id="CAEY01000455">
    <property type="status" value="NOT_ANNOTATED_CDS"/>
    <property type="molecule type" value="Genomic_DNA"/>
</dbReference>
<evidence type="ECO:0000259" key="1">
    <source>
        <dbReference type="Pfam" id="PF12937"/>
    </source>
</evidence>
<sequence length="390" mass="46061">MFINELPDDCLLIIFGLINELDDLVNCYKVCSKWSHLIVERTRGVKYLVEHSDPWDEDVSPRYPSGYVYYQTEEPMDGACLSTLFPNLMIAEFSCRFGEKVKYQDIVTFVKRIKSVNGIINKFSNENESILQYCNQIEMLSTNTIEPCIKKNGVNIKQLHLWNYKIDFFKEDAHYFPNLERLHIGDIRGNLDKYYDGPIFRRLEIFEFLSSCSDIQYAFQFMDSCPNLQSAHICLQSHRIFVDGSVKHESLQDLVIEINGVERPTSFDWNETKRLFMKYPNLKYLSLWGYMDLENEHIEQLVRILPNLVLFDVRDCPIVTQKAADYVQGYNKLHGRSIKLYFNDNHYEIKTDWPHLPIKREKISQGFDFMKHCFLKSFFILPTFLMPSED</sequence>
<dbReference type="InterPro" id="IPR036047">
    <property type="entry name" value="F-box-like_dom_sf"/>
</dbReference>
<dbReference type="InterPro" id="IPR032675">
    <property type="entry name" value="LRR_dom_sf"/>
</dbReference>
<reference evidence="2" key="2">
    <citation type="submission" date="2015-06" db="UniProtKB">
        <authorList>
            <consortium name="EnsemblMetazoa"/>
        </authorList>
    </citation>
    <scope>IDENTIFICATION</scope>
</reference>
<dbReference type="Pfam" id="PF12937">
    <property type="entry name" value="F-box-like"/>
    <property type="match status" value="1"/>
</dbReference>
<dbReference type="EnsemblMetazoa" id="tetur01g08100.1">
    <property type="protein sequence ID" value="tetur01g08100.1"/>
    <property type="gene ID" value="tetur01g08100"/>
</dbReference>
<feature type="domain" description="F-box" evidence="1">
    <location>
        <begin position="3"/>
        <end position="39"/>
    </location>
</feature>
<gene>
    <name evidence="2" type="primary">107366256</name>
</gene>